<name>A0AAV1TEI9_9STRA</name>
<protein>
    <submittedName>
        <fullName evidence="1">Uncharacterized protein</fullName>
    </submittedName>
</protein>
<proteinExistence type="predicted"/>
<evidence type="ECO:0000313" key="2">
    <source>
        <dbReference type="Proteomes" id="UP001162060"/>
    </source>
</evidence>
<accession>A0AAV1TEI9</accession>
<dbReference type="Proteomes" id="UP001162060">
    <property type="component" value="Unassembled WGS sequence"/>
</dbReference>
<reference evidence="1" key="1">
    <citation type="submission" date="2024-01" db="EMBL/GenBank/DDBJ databases">
        <authorList>
            <person name="Webb A."/>
        </authorList>
    </citation>
    <scope>NUCLEOTIDE SEQUENCE</scope>
    <source>
        <strain evidence="1">Pm1</strain>
    </source>
</reference>
<organism evidence="1 2">
    <name type="scientific">Peronospora matthiolae</name>
    <dbReference type="NCBI Taxonomy" id="2874970"/>
    <lineage>
        <taxon>Eukaryota</taxon>
        <taxon>Sar</taxon>
        <taxon>Stramenopiles</taxon>
        <taxon>Oomycota</taxon>
        <taxon>Peronosporomycetes</taxon>
        <taxon>Peronosporales</taxon>
        <taxon>Peronosporaceae</taxon>
        <taxon>Peronospora</taxon>
    </lineage>
</organism>
<dbReference type="EMBL" id="CAKLBY020000049">
    <property type="protein sequence ID" value="CAK7919629.1"/>
    <property type="molecule type" value="Genomic_DNA"/>
</dbReference>
<dbReference type="AlphaFoldDB" id="A0AAV1TEI9"/>
<sequence>MTRSADREYPSRSRNPCGISDSGRNFLKLRSLLDCDYRDAVGSGTWGTSFLRDRLCQVGEADHMKSSDDRDDGGSCFPRKVQEDASPLVGGLTGGGRVTTMGLTIEELFTQ</sequence>
<evidence type="ECO:0000313" key="1">
    <source>
        <dbReference type="EMBL" id="CAK7919629.1"/>
    </source>
</evidence>
<comment type="caution">
    <text evidence="1">The sequence shown here is derived from an EMBL/GenBank/DDBJ whole genome shotgun (WGS) entry which is preliminary data.</text>
</comment>
<gene>
    <name evidence="1" type="ORF">PM001_LOCUS6054</name>
</gene>